<dbReference type="Pfam" id="PF17039">
    <property type="entry name" value="Glyco_tran_10_N"/>
    <property type="match status" value="1"/>
</dbReference>
<dbReference type="Proteomes" id="UP000887577">
    <property type="component" value="Unplaced"/>
</dbReference>
<proteinExistence type="predicted"/>
<dbReference type="AlphaFoldDB" id="A0A914YBJ2"/>
<reference evidence="3" key="1">
    <citation type="submission" date="2022-11" db="UniProtKB">
        <authorList>
            <consortium name="WormBaseParasite"/>
        </authorList>
    </citation>
    <scope>IDENTIFICATION</scope>
</reference>
<dbReference type="InterPro" id="IPR031481">
    <property type="entry name" value="Glyco_tran_10_N"/>
</dbReference>
<dbReference type="WBParaSite" id="PSU_v2.g14859.t1">
    <property type="protein sequence ID" value="PSU_v2.g14859.t1"/>
    <property type="gene ID" value="PSU_v2.g14859"/>
</dbReference>
<dbReference type="SUPFAM" id="SSF53756">
    <property type="entry name" value="UDP-Glycosyltransferase/glycogen phosphorylase"/>
    <property type="match status" value="1"/>
</dbReference>
<evidence type="ECO:0000313" key="3">
    <source>
        <dbReference type="WBParaSite" id="PSU_v2.g14859.t1"/>
    </source>
</evidence>
<evidence type="ECO:0000313" key="2">
    <source>
        <dbReference type="Proteomes" id="UP000887577"/>
    </source>
</evidence>
<sequence>MFGKIFYPYADIAFFHARDVQMDSLLFSNINPTRLNLLFSMEAEPNAKLSKEIPNNFFNLTLTYRKDSTVWRPYDKFEVIKVNEKDNETFVWSDEQ</sequence>
<organism evidence="2 3">
    <name type="scientific">Panagrolaimus superbus</name>
    <dbReference type="NCBI Taxonomy" id="310955"/>
    <lineage>
        <taxon>Eukaryota</taxon>
        <taxon>Metazoa</taxon>
        <taxon>Ecdysozoa</taxon>
        <taxon>Nematoda</taxon>
        <taxon>Chromadorea</taxon>
        <taxon>Rhabditida</taxon>
        <taxon>Tylenchina</taxon>
        <taxon>Panagrolaimomorpha</taxon>
        <taxon>Panagrolaimoidea</taxon>
        <taxon>Panagrolaimidae</taxon>
        <taxon>Panagrolaimus</taxon>
    </lineage>
</organism>
<keyword evidence="2" id="KW-1185">Reference proteome</keyword>
<name>A0A914YBJ2_9BILA</name>
<accession>A0A914YBJ2</accession>
<protein>
    <submittedName>
        <fullName evidence="3">Fucosyltransferase N-terminal domain-containing protein</fullName>
    </submittedName>
</protein>
<evidence type="ECO:0000259" key="1">
    <source>
        <dbReference type="Pfam" id="PF17039"/>
    </source>
</evidence>
<feature type="domain" description="Fucosyltransferase N-terminal" evidence="1">
    <location>
        <begin position="7"/>
        <end position="74"/>
    </location>
</feature>